<keyword evidence="1" id="KW-0812">Transmembrane</keyword>
<feature type="transmembrane region" description="Helical" evidence="1">
    <location>
        <begin position="37"/>
        <end position="55"/>
    </location>
</feature>
<dbReference type="Proteomes" id="UP000617544">
    <property type="component" value="Unassembled WGS sequence"/>
</dbReference>
<keyword evidence="1" id="KW-1133">Transmembrane helix</keyword>
<organism evidence="2 3">
    <name type="scientific">Pyrococcus horikoshii</name>
    <dbReference type="NCBI Taxonomy" id="53953"/>
    <lineage>
        <taxon>Archaea</taxon>
        <taxon>Methanobacteriati</taxon>
        <taxon>Methanobacteriota</taxon>
        <taxon>Thermococci</taxon>
        <taxon>Thermococcales</taxon>
        <taxon>Thermococcaceae</taxon>
        <taxon>Pyrococcus</taxon>
    </lineage>
</organism>
<dbReference type="EMBL" id="DUJN01000002">
    <property type="protein sequence ID" value="HII60286.1"/>
    <property type="molecule type" value="Genomic_DNA"/>
</dbReference>
<name>A0A832T4U9_PYRHR</name>
<accession>A0A832T4U9</accession>
<sequence>MPIDQYTISRSERLAEDKVRTYQKEAHELRKYSKLETLFVVIILIIILILVAYILKS</sequence>
<keyword evidence="1" id="KW-0472">Membrane</keyword>
<evidence type="ECO:0000313" key="3">
    <source>
        <dbReference type="Proteomes" id="UP000617544"/>
    </source>
</evidence>
<reference evidence="2" key="1">
    <citation type="journal article" date="2020" name="bioRxiv">
        <title>A rank-normalized archaeal taxonomy based on genome phylogeny resolves widespread incomplete and uneven classifications.</title>
        <authorList>
            <person name="Rinke C."/>
            <person name="Chuvochina M."/>
            <person name="Mussig A.J."/>
            <person name="Chaumeil P.-A."/>
            <person name="Waite D.W."/>
            <person name="Whitman W.B."/>
            <person name="Parks D.H."/>
            <person name="Hugenholtz P."/>
        </authorList>
    </citation>
    <scope>NUCLEOTIDE SEQUENCE</scope>
    <source>
        <strain evidence="2">UBA8834</strain>
    </source>
</reference>
<evidence type="ECO:0000256" key="1">
    <source>
        <dbReference type="SAM" id="Phobius"/>
    </source>
</evidence>
<dbReference type="RefSeq" id="WP_158298164.1">
    <property type="nucleotide sequence ID" value="NZ_DUJN01000002.1"/>
</dbReference>
<dbReference type="GeneID" id="43496791"/>
<proteinExistence type="predicted"/>
<protein>
    <submittedName>
        <fullName evidence="2">Uncharacterized protein</fullName>
    </submittedName>
</protein>
<dbReference type="AlphaFoldDB" id="A0A832T4U9"/>
<comment type="caution">
    <text evidence="2">The sequence shown here is derived from an EMBL/GenBank/DDBJ whole genome shotgun (WGS) entry which is preliminary data.</text>
</comment>
<gene>
    <name evidence="2" type="ORF">HA331_00675</name>
</gene>
<evidence type="ECO:0000313" key="2">
    <source>
        <dbReference type="EMBL" id="HII60286.1"/>
    </source>
</evidence>